<dbReference type="AlphaFoldDB" id="D4XI44"/>
<keyword evidence="4 7" id="KW-0812">Transmembrane</keyword>
<protein>
    <submittedName>
        <fullName evidence="8">Uncharacterized protein</fullName>
    </submittedName>
</protein>
<keyword evidence="2 7" id="KW-0813">Transport</keyword>
<keyword evidence="3 7" id="KW-1134">Transmembrane beta strand</keyword>
<dbReference type="SUPFAM" id="SSF56935">
    <property type="entry name" value="Porins"/>
    <property type="match status" value="1"/>
</dbReference>
<evidence type="ECO:0000313" key="8">
    <source>
        <dbReference type="EMBL" id="EFF73456.1"/>
    </source>
</evidence>
<dbReference type="EMBL" id="ADMS01000118">
    <property type="protein sequence ID" value="EFF73456.1"/>
    <property type="molecule type" value="Genomic_DNA"/>
</dbReference>
<dbReference type="InterPro" id="IPR036942">
    <property type="entry name" value="Beta-barrel_TonB_sf"/>
</dbReference>
<accession>D4XI44</accession>
<evidence type="ECO:0000256" key="5">
    <source>
        <dbReference type="ARBA" id="ARBA00023136"/>
    </source>
</evidence>
<evidence type="ECO:0000256" key="2">
    <source>
        <dbReference type="ARBA" id="ARBA00022448"/>
    </source>
</evidence>
<proteinExistence type="inferred from homology"/>
<dbReference type="Proteomes" id="UP000004510">
    <property type="component" value="Unassembled WGS sequence"/>
</dbReference>
<evidence type="ECO:0000256" key="3">
    <source>
        <dbReference type="ARBA" id="ARBA00022452"/>
    </source>
</evidence>
<comment type="subcellular location">
    <subcellularLocation>
        <location evidence="1 7">Cell outer membrane</location>
        <topology evidence="1 7">Multi-pass membrane protein</topology>
    </subcellularLocation>
</comment>
<keyword evidence="6 7" id="KW-0998">Cell outer membrane</keyword>
<evidence type="ECO:0000313" key="9">
    <source>
        <dbReference type="Proteomes" id="UP000004510"/>
    </source>
</evidence>
<evidence type="ECO:0000256" key="4">
    <source>
        <dbReference type="ARBA" id="ARBA00022692"/>
    </source>
</evidence>
<dbReference type="HOGENOM" id="CLU_3057412_0_0_4"/>
<organism evidence="8 9">
    <name type="scientific">Achromobacter piechaudii ATCC 43553</name>
    <dbReference type="NCBI Taxonomy" id="742159"/>
    <lineage>
        <taxon>Bacteria</taxon>
        <taxon>Pseudomonadati</taxon>
        <taxon>Pseudomonadota</taxon>
        <taxon>Betaproteobacteria</taxon>
        <taxon>Burkholderiales</taxon>
        <taxon>Alcaligenaceae</taxon>
        <taxon>Achromobacter</taxon>
    </lineage>
</organism>
<sequence length="53" mass="6043">MFDAALSHQINRNLSSTLRVRNLTDKVYAANSSPTMFYLGAPRSVELTLHMRF</sequence>
<dbReference type="InterPro" id="IPR039426">
    <property type="entry name" value="TonB-dep_rcpt-like"/>
</dbReference>
<evidence type="ECO:0000256" key="1">
    <source>
        <dbReference type="ARBA" id="ARBA00004571"/>
    </source>
</evidence>
<comment type="caution">
    <text evidence="8">The sequence shown here is derived from an EMBL/GenBank/DDBJ whole genome shotgun (WGS) entry which is preliminary data.</text>
</comment>
<dbReference type="PROSITE" id="PS52016">
    <property type="entry name" value="TONB_DEPENDENT_REC_3"/>
    <property type="match status" value="1"/>
</dbReference>
<dbReference type="PATRIC" id="fig|742159.3.peg.625"/>
<dbReference type="eggNOG" id="COG4774">
    <property type="taxonomic scope" value="Bacteria"/>
</dbReference>
<reference evidence="9" key="1">
    <citation type="submission" date="2010-03" db="EMBL/GenBank/DDBJ databases">
        <title>Complete sequence of Mobiluncus curtisii ATCC 43063.</title>
        <authorList>
            <person name="Muzny D."/>
            <person name="Qin X."/>
            <person name="Deng J."/>
            <person name="Jiang H."/>
            <person name="Liu Y."/>
            <person name="Qu J."/>
            <person name="Song X.-Z."/>
            <person name="Zhang L."/>
            <person name="Thornton R."/>
            <person name="Coyle M."/>
            <person name="Francisco L."/>
            <person name="Jackson L."/>
            <person name="Javaid M."/>
            <person name="Korchina V."/>
            <person name="Kovar C."/>
            <person name="Mata R."/>
            <person name="Mathew T."/>
            <person name="Ngo R."/>
            <person name="Nguyen L."/>
            <person name="Nguyen N."/>
            <person name="Okwuonu G."/>
            <person name="Ongeri F."/>
            <person name="Pham C."/>
            <person name="Simmons D."/>
            <person name="Wilczek-Boney K."/>
            <person name="Hale W."/>
            <person name="Jakkamsetti A."/>
            <person name="Pham P."/>
            <person name="Ruth R."/>
            <person name="San Lucas F."/>
            <person name="Warren J."/>
            <person name="Zhang J."/>
            <person name="Zhao Z."/>
            <person name="Zhou C."/>
            <person name="Zhu D."/>
            <person name="Lee S."/>
            <person name="Bess C."/>
            <person name="Blankenburg K."/>
            <person name="Forbes L."/>
            <person name="Fu Q."/>
            <person name="Gubbala S."/>
            <person name="Hirani K."/>
            <person name="Jayaseelan J.C."/>
            <person name="Lara F."/>
            <person name="Munidasa M."/>
            <person name="Palculict T."/>
            <person name="Patil S."/>
            <person name="Pu L.-L."/>
            <person name="Saada N."/>
            <person name="Tang L."/>
            <person name="Weissenberger G."/>
            <person name="Zhu Y."/>
            <person name="Hemphill L."/>
            <person name="Shang Y."/>
            <person name="Youmans B."/>
            <person name="Ayvaz T."/>
            <person name="Ross M."/>
            <person name="Santibanez J."/>
            <person name="Aqrawi P."/>
            <person name="Gross S."/>
            <person name="Joshi V."/>
            <person name="Fowler G."/>
            <person name="Nazareth L."/>
            <person name="Reid J."/>
            <person name="Worley K."/>
            <person name="Petrosino J."/>
            <person name="Highlander S."/>
            <person name="Gibbs R."/>
            <person name="Gibbs R."/>
        </authorList>
    </citation>
    <scope>NUCLEOTIDE SEQUENCE [LARGE SCALE GENOMIC DNA]</scope>
    <source>
        <strain evidence="9">ATCC 43553</strain>
    </source>
</reference>
<evidence type="ECO:0000256" key="7">
    <source>
        <dbReference type="PROSITE-ProRule" id="PRU01360"/>
    </source>
</evidence>
<name>D4XI44_9BURK</name>
<gene>
    <name evidence="8" type="ORF">HMPREF0004_5141</name>
</gene>
<comment type="similarity">
    <text evidence="7">Belongs to the TonB-dependent receptor family.</text>
</comment>
<dbReference type="GO" id="GO:0009279">
    <property type="term" value="C:cell outer membrane"/>
    <property type="evidence" value="ECO:0007669"/>
    <property type="project" value="UniProtKB-SubCell"/>
</dbReference>
<keyword evidence="5 7" id="KW-0472">Membrane</keyword>
<dbReference type="Gene3D" id="2.40.170.20">
    <property type="entry name" value="TonB-dependent receptor, beta-barrel domain"/>
    <property type="match status" value="1"/>
</dbReference>
<evidence type="ECO:0000256" key="6">
    <source>
        <dbReference type="ARBA" id="ARBA00023237"/>
    </source>
</evidence>